<feature type="domain" description="HAMP" evidence="6">
    <location>
        <begin position="298"/>
        <end position="350"/>
    </location>
</feature>
<dbReference type="InterPro" id="IPR003660">
    <property type="entry name" value="HAMP_dom"/>
</dbReference>
<dbReference type="Gene3D" id="6.10.340.10">
    <property type="match status" value="1"/>
</dbReference>
<accession>A0A0M6WEL8</accession>
<keyword evidence="2" id="KW-0597">Phosphoprotein</keyword>
<dbReference type="InterPro" id="IPR010559">
    <property type="entry name" value="Sig_transdc_His_kin_internal"/>
</dbReference>
<organism evidence="7 8">
    <name type="scientific">Roseburia faecis</name>
    <dbReference type="NCBI Taxonomy" id="301302"/>
    <lineage>
        <taxon>Bacteria</taxon>
        <taxon>Bacillati</taxon>
        <taxon>Bacillota</taxon>
        <taxon>Clostridia</taxon>
        <taxon>Lachnospirales</taxon>
        <taxon>Lachnospiraceae</taxon>
        <taxon>Roseburia</taxon>
    </lineage>
</organism>
<evidence type="ECO:0000259" key="6">
    <source>
        <dbReference type="PROSITE" id="PS50885"/>
    </source>
</evidence>
<dbReference type="PANTHER" id="PTHR34220:SF7">
    <property type="entry name" value="SENSOR HISTIDINE KINASE YPDA"/>
    <property type="match status" value="1"/>
</dbReference>
<keyword evidence="8" id="KW-1185">Reference proteome</keyword>
<keyword evidence="5" id="KW-0472">Membrane</keyword>
<evidence type="ECO:0000256" key="5">
    <source>
        <dbReference type="SAM" id="Phobius"/>
    </source>
</evidence>
<dbReference type="RefSeq" id="WP_055067077.1">
    <property type="nucleotide sequence ID" value="NZ_CP173697.1"/>
</dbReference>
<name>A0A0M6WEL8_9FIRM</name>
<keyword evidence="5" id="KW-1133">Transmembrane helix</keyword>
<protein>
    <submittedName>
        <fullName evidence="7">Integral membrane sensor signal transduction histidine kinase</fullName>
    </submittedName>
</protein>
<dbReference type="EMBL" id="CVRR01000005">
    <property type="protein sequence ID" value="CRL33965.1"/>
    <property type="molecule type" value="Genomic_DNA"/>
</dbReference>
<dbReference type="PANTHER" id="PTHR34220">
    <property type="entry name" value="SENSOR HISTIDINE KINASE YPDA"/>
    <property type="match status" value="1"/>
</dbReference>
<proteinExistence type="predicted"/>
<dbReference type="InterPro" id="IPR050640">
    <property type="entry name" value="Bact_2-comp_sensor_kinase"/>
</dbReference>
<evidence type="ECO:0000313" key="8">
    <source>
        <dbReference type="Proteomes" id="UP000049979"/>
    </source>
</evidence>
<dbReference type="SUPFAM" id="SSF158472">
    <property type="entry name" value="HAMP domain-like"/>
    <property type="match status" value="1"/>
</dbReference>
<keyword evidence="5" id="KW-0812">Transmembrane</keyword>
<evidence type="ECO:0000256" key="1">
    <source>
        <dbReference type="ARBA" id="ARBA00004370"/>
    </source>
</evidence>
<evidence type="ECO:0000313" key="7">
    <source>
        <dbReference type="EMBL" id="CRL33965.1"/>
    </source>
</evidence>
<keyword evidence="3" id="KW-0808">Transferase</keyword>
<dbReference type="AlphaFoldDB" id="A0A0M6WEL8"/>
<dbReference type="PROSITE" id="PS50885">
    <property type="entry name" value="HAMP"/>
    <property type="match status" value="1"/>
</dbReference>
<dbReference type="Proteomes" id="UP000049979">
    <property type="component" value="Unassembled WGS sequence"/>
</dbReference>
<dbReference type="OrthoDB" id="9809348at2"/>
<dbReference type="Gene3D" id="3.30.565.10">
    <property type="entry name" value="Histidine kinase-like ATPase, C-terminal domain"/>
    <property type="match status" value="1"/>
</dbReference>
<keyword evidence="4 7" id="KW-0418">Kinase</keyword>
<evidence type="ECO:0000256" key="3">
    <source>
        <dbReference type="ARBA" id="ARBA00022679"/>
    </source>
</evidence>
<dbReference type="GO" id="GO:0016020">
    <property type="term" value="C:membrane"/>
    <property type="evidence" value="ECO:0007669"/>
    <property type="project" value="UniProtKB-SubCell"/>
</dbReference>
<dbReference type="SUPFAM" id="SSF55874">
    <property type="entry name" value="ATPase domain of HSP90 chaperone/DNA topoisomerase II/histidine kinase"/>
    <property type="match status" value="1"/>
</dbReference>
<evidence type="ECO:0000256" key="4">
    <source>
        <dbReference type="ARBA" id="ARBA00022777"/>
    </source>
</evidence>
<evidence type="ECO:0000256" key="2">
    <source>
        <dbReference type="ARBA" id="ARBA00022553"/>
    </source>
</evidence>
<feature type="transmembrane region" description="Helical" evidence="5">
    <location>
        <begin position="275"/>
        <end position="298"/>
    </location>
</feature>
<gene>
    <name evidence="7" type="ORF">M72_03551</name>
</gene>
<comment type="subcellular location">
    <subcellularLocation>
        <location evidence="1">Membrane</location>
    </subcellularLocation>
</comment>
<dbReference type="Pfam" id="PF06580">
    <property type="entry name" value="His_kinase"/>
    <property type="match status" value="1"/>
</dbReference>
<sequence length="580" mass="66457">MKLKNKIILVVVIILALSGAVIMGIWYQTSSKLTSTYLQNVSESSMKDAYHAFEYLLTDTSYMATMISENQKNVIQPVNTLNSEQIKQNNQWNQIYLENRRKILEYLNGIDGYKYYISGISIAANEKCIFSSNHVIEQNNTIYQKVKNLNCDKLKKTVIMMEPIHMEGLKSTVSSDYVVPAVRAITDDKENIIGYVIVYFDYSVIDQMFSVNLPKNSYFEVINDQGTEIYANRDRKISVKNRAYVSNTFYAKNVGWTFKMSIPSEYYISGIQKTMVLTGMVIIMIIGLAVLILTFFVTKLTGEITVLRNKMKEVSKGDLTVQYRIKENDEIGQMGETFNGMVYQISDLMKQVAQEERDKRIAEMAFLQAQINPHFVSNVLNNVAWMAKIQHADNIIPLVNALNYLLRAVIHQDNALICLKKELEYVDNYLVIMEYSGSFDFQVERQIEPDTLSLYVPRFILQPIIENAIYHGIPVDLSKQGKILIKTCIQKERLEIWIEDNGEGMPEEAIKKILSEKKKDKKSFNGIGVANVNERIRLCFGDAYGLHYESKIGAYTRCVFVLPVIREVEENGKDTIGFGR</sequence>
<dbReference type="GO" id="GO:0000155">
    <property type="term" value="F:phosphorelay sensor kinase activity"/>
    <property type="evidence" value="ECO:0007669"/>
    <property type="project" value="InterPro"/>
</dbReference>
<dbReference type="Pfam" id="PF02518">
    <property type="entry name" value="HATPase_c"/>
    <property type="match status" value="1"/>
</dbReference>
<dbReference type="SMART" id="SM00304">
    <property type="entry name" value="HAMP"/>
    <property type="match status" value="1"/>
</dbReference>
<reference evidence="8" key="1">
    <citation type="submission" date="2015-05" db="EMBL/GenBank/DDBJ databases">
        <authorList>
            <consortium name="Pathogen Informatics"/>
        </authorList>
    </citation>
    <scope>NUCLEOTIDE SEQUENCE [LARGE SCALE GENOMIC DNA]</scope>
    <source>
        <strain evidence="8">M72</strain>
    </source>
</reference>
<dbReference type="Pfam" id="PF00672">
    <property type="entry name" value="HAMP"/>
    <property type="match status" value="1"/>
</dbReference>
<dbReference type="CDD" id="cd06225">
    <property type="entry name" value="HAMP"/>
    <property type="match status" value="1"/>
</dbReference>
<dbReference type="SMART" id="SM00387">
    <property type="entry name" value="HATPase_c"/>
    <property type="match status" value="1"/>
</dbReference>
<dbReference type="InterPro" id="IPR036890">
    <property type="entry name" value="HATPase_C_sf"/>
</dbReference>
<dbReference type="InterPro" id="IPR003594">
    <property type="entry name" value="HATPase_dom"/>
</dbReference>
<feature type="transmembrane region" description="Helical" evidence="5">
    <location>
        <begin position="7"/>
        <end position="27"/>
    </location>
</feature>